<reference evidence="3 4" key="1">
    <citation type="submission" date="2019-01" db="EMBL/GenBank/DDBJ databases">
        <title>A draft genome assembly of the solar-powered sea slug Elysia chlorotica.</title>
        <authorList>
            <person name="Cai H."/>
            <person name="Li Q."/>
            <person name="Fang X."/>
            <person name="Li J."/>
            <person name="Curtis N.E."/>
            <person name="Altenburger A."/>
            <person name="Shibata T."/>
            <person name="Feng M."/>
            <person name="Maeda T."/>
            <person name="Schwartz J.A."/>
            <person name="Shigenobu S."/>
            <person name="Lundholm N."/>
            <person name="Nishiyama T."/>
            <person name="Yang H."/>
            <person name="Hasebe M."/>
            <person name="Li S."/>
            <person name="Pierce S.K."/>
            <person name="Wang J."/>
        </authorList>
    </citation>
    <scope>NUCLEOTIDE SEQUENCE [LARGE SCALE GENOMIC DNA]</scope>
    <source>
        <strain evidence="3">EC2010</strain>
        <tissue evidence="3">Whole organism of an adult</tissue>
    </source>
</reference>
<dbReference type="InterPro" id="IPR017853">
    <property type="entry name" value="GH"/>
</dbReference>
<dbReference type="InterPro" id="IPR011583">
    <property type="entry name" value="Chitinase_II/V-like_cat"/>
</dbReference>
<dbReference type="InterPro" id="IPR001223">
    <property type="entry name" value="Glyco_hydro18_cat"/>
</dbReference>
<dbReference type="GO" id="GO:0005975">
    <property type="term" value="P:carbohydrate metabolic process"/>
    <property type="evidence" value="ECO:0007669"/>
    <property type="project" value="InterPro"/>
</dbReference>
<dbReference type="OrthoDB" id="6152936at2759"/>
<dbReference type="SMART" id="SM00636">
    <property type="entry name" value="Glyco_18"/>
    <property type="match status" value="1"/>
</dbReference>
<feature type="compositionally biased region" description="Acidic residues" evidence="1">
    <location>
        <begin position="11"/>
        <end position="39"/>
    </location>
</feature>
<protein>
    <recommendedName>
        <fullName evidence="2">GH18 domain-containing protein</fullName>
    </recommendedName>
</protein>
<feature type="region of interest" description="Disordered" evidence="1">
    <location>
        <begin position="1"/>
        <end position="39"/>
    </location>
</feature>
<dbReference type="Gene3D" id="3.20.20.80">
    <property type="entry name" value="Glycosidases"/>
    <property type="match status" value="2"/>
</dbReference>
<feature type="compositionally biased region" description="Low complexity" evidence="1">
    <location>
        <begin position="447"/>
        <end position="468"/>
    </location>
</feature>
<feature type="region of interest" description="Disordered" evidence="1">
    <location>
        <begin position="54"/>
        <end position="75"/>
    </location>
</feature>
<dbReference type="GO" id="GO:0008061">
    <property type="term" value="F:chitin binding"/>
    <property type="evidence" value="ECO:0007669"/>
    <property type="project" value="InterPro"/>
</dbReference>
<dbReference type="PROSITE" id="PS51910">
    <property type="entry name" value="GH18_2"/>
    <property type="match status" value="1"/>
</dbReference>
<dbReference type="InterPro" id="IPR050314">
    <property type="entry name" value="Glycosyl_Hydrlase_18"/>
</dbReference>
<proteinExistence type="predicted"/>
<dbReference type="PANTHER" id="PTHR11177:SF317">
    <property type="entry name" value="CHITINASE 12-RELATED"/>
    <property type="match status" value="1"/>
</dbReference>
<evidence type="ECO:0000313" key="4">
    <source>
        <dbReference type="Proteomes" id="UP000271974"/>
    </source>
</evidence>
<dbReference type="SUPFAM" id="SSF51445">
    <property type="entry name" value="(Trans)glycosidases"/>
    <property type="match status" value="1"/>
</dbReference>
<name>A0A3S0ZZJ1_ELYCH</name>
<dbReference type="GO" id="GO:0004568">
    <property type="term" value="F:chitinase activity"/>
    <property type="evidence" value="ECO:0007669"/>
    <property type="project" value="TreeGrafter"/>
</dbReference>
<evidence type="ECO:0000313" key="3">
    <source>
        <dbReference type="EMBL" id="RUS90580.1"/>
    </source>
</evidence>
<evidence type="ECO:0000256" key="1">
    <source>
        <dbReference type="SAM" id="MobiDB-lite"/>
    </source>
</evidence>
<dbReference type="Gene3D" id="3.10.50.10">
    <property type="match status" value="1"/>
</dbReference>
<dbReference type="GO" id="GO:0005576">
    <property type="term" value="C:extracellular region"/>
    <property type="evidence" value="ECO:0007669"/>
    <property type="project" value="TreeGrafter"/>
</dbReference>
<sequence>MGCYFLFMHQEEEEEEAEEEEEEDIDDEDDDEDDDYDDNDDICLLLNLIGEKENEWKPDRQTGRQTETEKEKKRKSGREDIFGLIVALAFTNPADSADTPGLVKLFPALLIPQVWAELGTGRERIRPLRPECQSYQHVCYFTNWSQFGPRDRRLPPSRVPSNLCTHLIFAYANVRNTSIEPTEYNDFNTTMRLAETRVMVFLHGLCVAAHYKGTIRKNFREESRNNGRTPLILSAALEADIDDARVYYQIKAVGSLLDFACLMAYDMHGYWNLTAGAQHHSPLLPEIRAYIRGWLEAGFPASKLVMAVSASGRSFTLTSAPTGTGLGQPVSGPGQVGERSVEEGLLDYGEICENLDTNTWRRQWLPGRGVPVAMGNTSDGWQWVGYDDPESFAQKAAFVKTHSLAGVALWSLEHDDFNNECGQGRWPLLGTLWNTLNPPTSIPPPTTNSASKEPKTISTRTTTASTTTVHNPPDISAEVTPPTEVTNSFLAYPRLDDLEPGVKEQLRKNPIDTLWTPSPWADRVDGNSPRDGTNPKLCRMAERHGSAYSKQYTQERGGGGRDRDRARKRQASRQTGGSEGDIDT</sequence>
<comment type="caution">
    <text evidence="3">The sequence shown here is derived from an EMBL/GenBank/DDBJ whole genome shotgun (WGS) entry which is preliminary data.</text>
</comment>
<dbReference type="PANTHER" id="PTHR11177">
    <property type="entry name" value="CHITINASE"/>
    <property type="match status" value="1"/>
</dbReference>
<keyword evidence="4" id="KW-1185">Reference proteome</keyword>
<dbReference type="Pfam" id="PF00704">
    <property type="entry name" value="Glyco_hydro_18"/>
    <property type="match status" value="1"/>
</dbReference>
<dbReference type="InterPro" id="IPR029070">
    <property type="entry name" value="Chitinase_insertion_sf"/>
</dbReference>
<dbReference type="Proteomes" id="UP000271974">
    <property type="component" value="Unassembled WGS sequence"/>
</dbReference>
<feature type="region of interest" description="Disordered" evidence="1">
    <location>
        <begin position="440"/>
        <end position="481"/>
    </location>
</feature>
<dbReference type="STRING" id="188477.A0A3S0ZZJ1"/>
<evidence type="ECO:0000259" key="2">
    <source>
        <dbReference type="PROSITE" id="PS51910"/>
    </source>
</evidence>
<accession>A0A3S0ZZJ1</accession>
<feature type="region of interest" description="Disordered" evidence="1">
    <location>
        <begin position="514"/>
        <end position="584"/>
    </location>
</feature>
<organism evidence="3 4">
    <name type="scientific">Elysia chlorotica</name>
    <name type="common">Eastern emerald elysia</name>
    <name type="synonym">Sea slug</name>
    <dbReference type="NCBI Taxonomy" id="188477"/>
    <lineage>
        <taxon>Eukaryota</taxon>
        <taxon>Metazoa</taxon>
        <taxon>Spiralia</taxon>
        <taxon>Lophotrochozoa</taxon>
        <taxon>Mollusca</taxon>
        <taxon>Gastropoda</taxon>
        <taxon>Heterobranchia</taxon>
        <taxon>Euthyneura</taxon>
        <taxon>Panpulmonata</taxon>
        <taxon>Sacoglossa</taxon>
        <taxon>Placobranchoidea</taxon>
        <taxon>Plakobranchidae</taxon>
        <taxon>Elysia</taxon>
    </lineage>
</organism>
<dbReference type="GO" id="GO:0006032">
    <property type="term" value="P:chitin catabolic process"/>
    <property type="evidence" value="ECO:0007669"/>
    <property type="project" value="TreeGrafter"/>
</dbReference>
<dbReference type="AlphaFoldDB" id="A0A3S0ZZJ1"/>
<dbReference type="SUPFAM" id="SSF54556">
    <property type="entry name" value="Chitinase insertion domain"/>
    <property type="match status" value="1"/>
</dbReference>
<dbReference type="EMBL" id="RQTK01000029">
    <property type="protein sequence ID" value="RUS90580.1"/>
    <property type="molecule type" value="Genomic_DNA"/>
</dbReference>
<gene>
    <name evidence="3" type="ORF">EGW08_001668</name>
</gene>
<feature type="domain" description="GH18" evidence="2">
    <location>
        <begin position="217"/>
        <end position="439"/>
    </location>
</feature>